<evidence type="ECO:0008006" key="3">
    <source>
        <dbReference type="Google" id="ProtNLM"/>
    </source>
</evidence>
<protein>
    <recommendedName>
        <fullName evidence="3">Reverse transcriptase zinc-binding domain-containing protein</fullName>
    </recommendedName>
</protein>
<dbReference type="EMBL" id="LXQA010116465">
    <property type="protein sequence ID" value="MCI19762.1"/>
    <property type="molecule type" value="Genomic_DNA"/>
</dbReference>
<evidence type="ECO:0000313" key="1">
    <source>
        <dbReference type="EMBL" id="MCI19762.1"/>
    </source>
</evidence>
<accession>A0A392Q774</accession>
<name>A0A392Q774_9FABA</name>
<evidence type="ECO:0000313" key="2">
    <source>
        <dbReference type="Proteomes" id="UP000265520"/>
    </source>
</evidence>
<sequence length="82" mass="9155">LPTKDNLVLRNIISHDSQLCVSGCGGLESAHHLFLFCPVFVPLWGLVKSWIGISSADPDLLQDHFVQIIHSSRGMRARRSFL</sequence>
<comment type="caution">
    <text evidence="1">The sequence shown here is derived from an EMBL/GenBank/DDBJ whole genome shotgun (WGS) entry which is preliminary data.</text>
</comment>
<dbReference type="AlphaFoldDB" id="A0A392Q774"/>
<reference evidence="1 2" key="1">
    <citation type="journal article" date="2018" name="Front. Plant Sci.">
        <title>Red Clover (Trifolium pratense) and Zigzag Clover (T. medium) - A Picture of Genomic Similarities and Differences.</title>
        <authorList>
            <person name="Dluhosova J."/>
            <person name="Istvanek J."/>
            <person name="Nedelnik J."/>
            <person name="Repkova J."/>
        </authorList>
    </citation>
    <scope>NUCLEOTIDE SEQUENCE [LARGE SCALE GENOMIC DNA]</scope>
    <source>
        <strain evidence="2">cv. 10/8</strain>
        <tissue evidence="1">Leaf</tissue>
    </source>
</reference>
<keyword evidence="2" id="KW-1185">Reference proteome</keyword>
<dbReference type="Proteomes" id="UP000265520">
    <property type="component" value="Unassembled WGS sequence"/>
</dbReference>
<feature type="non-terminal residue" evidence="1">
    <location>
        <position position="1"/>
    </location>
</feature>
<proteinExistence type="predicted"/>
<organism evidence="1 2">
    <name type="scientific">Trifolium medium</name>
    <dbReference type="NCBI Taxonomy" id="97028"/>
    <lineage>
        <taxon>Eukaryota</taxon>
        <taxon>Viridiplantae</taxon>
        <taxon>Streptophyta</taxon>
        <taxon>Embryophyta</taxon>
        <taxon>Tracheophyta</taxon>
        <taxon>Spermatophyta</taxon>
        <taxon>Magnoliopsida</taxon>
        <taxon>eudicotyledons</taxon>
        <taxon>Gunneridae</taxon>
        <taxon>Pentapetalae</taxon>
        <taxon>rosids</taxon>
        <taxon>fabids</taxon>
        <taxon>Fabales</taxon>
        <taxon>Fabaceae</taxon>
        <taxon>Papilionoideae</taxon>
        <taxon>50 kb inversion clade</taxon>
        <taxon>NPAAA clade</taxon>
        <taxon>Hologalegina</taxon>
        <taxon>IRL clade</taxon>
        <taxon>Trifolieae</taxon>
        <taxon>Trifolium</taxon>
    </lineage>
</organism>